<dbReference type="STRING" id="519442.Huta_0457"/>
<dbReference type="PROSITE" id="PS51257">
    <property type="entry name" value="PROKAR_LIPOPROTEIN"/>
    <property type="match status" value="1"/>
</dbReference>
<dbReference type="AlphaFoldDB" id="C7NS37"/>
<sequence length="348" mass="38621">MYRKHLQVSMASYTRRTVLGLSVVTVAGFAGCGEDDGSSADTTTETQASATPTPEPTATSEPTPTQTPEPTPTMPSSLSIDHVRFCAEQPTGYRQYTEQPDQTYRPGDVVWIYLEPSTVGTEPAGDGERRFAYEVSWTIYTPDGEALDTITRTFERTVVESTDFTTVFLVLNFSPSMAFEPGSHRVEIDVRDTIAGNEASQTATFDVEPELKQASEPFEVPEILFTAGEATGYDEYTPQPNAEYGPTDTVWYYYEIQGMHYRETEDAIRTNISIFETLTGPEGSIWAENKIPVNNEFSSDTDPSMLYLSDRLSPAEQWDPGSYTITLEVTDGYVDETIEQTGTFTVVE</sequence>
<feature type="region of interest" description="Disordered" evidence="1">
    <location>
        <begin position="32"/>
        <end position="77"/>
    </location>
</feature>
<keyword evidence="3" id="KW-1185">Reference proteome</keyword>
<organism evidence="2 3">
    <name type="scientific">Halorhabdus utahensis (strain DSM 12940 / JCM 11049 / AX-2)</name>
    <dbReference type="NCBI Taxonomy" id="519442"/>
    <lineage>
        <taxon>Archaea</taxon>
        <taxon>Methanobacteriati</taxon>
        <taxon>Methanobacteriota</taxon>
        <taxon>Stenosarchaea group</taxon>
        <taxon>Halobacteria</taxon>
        <taxon>Halobacteriales</taxon>
        <taxon>Haloarculaceae</taxon>
        <taxon>Halorhabdus</taxon>
    </lineage>
</organism>
<evidence type="ECO:0000256" key="1">
    <source>
        <dbReference type="SAM" id="MobiDB-lite"/>
    </source>
</evidence>
<dbReference type="EMBL" id="CP001687">
    <property type="protein sequence ID" value="ACV10644.1"/>
    <property type="molecule type" value="Genomic_DNA"/>
</dbReference>
<proteinExistence type="predicted"/>
<evidence type="ECO:0000313" key="2">
    <source>
        <dbReference type="EMBL" id="ACV10644.1"/>
    </source>
</evidence>
<dbReference type="HOGENOM" id="CLU_795985_0_0_2"/>
<gene>
    <name evidence="2" type="ordered locus">Huta_0457</name>
</gene>
<protein>
    <submittedName>
        <fullName evidence="2">Uncharacterized protein</fullName>
    </submittedName>
</protein>
<dbReference type="eggNOG" id="ENOG502N5EB">
    <property type="taxonomic scope" value="Archaea"/>
</dbReference>
<dbReference type="Proteomes" id="UP000002071">
    <property type="component" value="Chromosome"/>
</dbReference>
<name>C7NS37_HALUD</name>
<reference evidence="2 3" key="1">
    <citation type="journal article" date="2009" name="Stand. Genomic Sci.">
        <title>Complete genome sequence of Halorhabdus utahensis type strain (AX-2).</title>
        <authorList>
            <person name="Anderson I."/>
            <person name="Tindall B.J."/>
            <person name="Pomrenke H."/>
            <person name="Goker M."/>
            <person name="Lapidus A."/>
            <person name="Nolan M."/>
            <person name="Copeland A."/>
            <person name="Glavina Del Rio T."/>
            <person name="Chen F."/>
            <person name="Tice H."/>
            <person name="Cheng J.F."/>
            <person name="Lucas S."/>
            <person name="Chertkov O."/>
            <person name="Bruce D."/>
            <person name="Brettin T."/>
            <person name="Detter J.C."/>
            <person name="Han C."/>
            <person name="Goodwin L."/>
            <person name="Land M."/>
            <person name="Hauser L."/>
            <person name="Chang Y.J."/>
            <person name="Jeffries C.D."/>
            <person name="Pitluck S."/>
            <person name="Pati A."/>
            <person name="Mavromatis K."/>
            <person name="Ivanova N."/>
            <person name="Ovchinnikova G."/>
            <person name="Chen A."/>
            <person name="Palaniappan K."/>
            <person name="Chain P."/>
            <person name="Rohde M."/>
            <person name="Bristow J."/>
            <person name="Eisen J.A."/>
            <person name="Markowitz V."/>
            <person name="Hugenholtz P."/>
            <person name="Kyrpides N.C."/>
            <person name="Klenk H.P."/>
        </authorList>
    </citation>
    <scope>NUCLEOTIDE SEQUENCE [LARGE SCALE GENOMIC DNA]</scope>
    <source>
        <strain evidence="3">DSM 12940 / JCM 11049 / AX-2</strain>
    </source>
</reference>
<accession>C7NS37</accession>
<dbReference type="KEGG" id="hut:Huta_0457"/>
<feature type="compositionally biased region" description="Low complexity" evidence="1">
    <location>
        <begin position="39"/>
        <end position="64"/>
    </location>
</feature>
<evidence type="ECO:0000313" key="3">
    <source>
        <dbReference type="Proteomes" id="UP000002071"/>
    </source>
</evidence>